<organism evidence="1 3">
    <name type="scientific">Klebsiella michiganensis</name>
    <dbReference type="NCBI Taxonomy" id="1134687"/>
    <lineage>
        <taxon>Bacteria</taxon>
        <taxon>Pseudomonadati</taxon>
        <taxon>Pseudomonadota</taxon>
        <taxon>Gammaproteobacteria</taxon>
        <taxon>Enterobacterales</taxon>
        <taxon>Enterobacteriaceae</taxon>
        <taxon>Klebsiella/Raoultella group</taxon>
        <taxon>Klebsiella</taxon>
    </lineage>
</organism>
<gene>
    <name evidence="1" type="ORF">CWN50_26070</name>
    <name evidence="2" type="ORF">NCTC11685_04682</name>
</gene>
<dbReference type="EMBL" id="UGMS01000002">
    <property type="protein sequence ID" value="STW71089.1"/>
    <property type="molecule type" value="Genomic_DNA"/>
</dbReference>
<reference evidence="1 3" key="1">
    <citation type="submission" date="2017-11" db="EMBL/GenBank/DDBJ databases">
        <authorList>
            <person name="Han C.G."/>
        </authorList>
    </citation>
    <scope>NUCLEOTIDE SEQUENCE [LARGE SCALE GENOMIC DNA]</scope>
    <source>
        <strain evidence="1 3">A11</strain>
    </source>
</reference>
<evidence type="ECO:0000313" key="2">
    <source>
        <dbReference type="EMBL" id="STW71089.1"/>
    </source>
</evidence>
<reference evidence="1 3" key="2">
    <citation type="submission" date="2018-01" db="EMBL/GenBank/DDBJ databases">
        <title>Genomic study of Klebsiella pneumoniae.</title>
        <authorList>
            <person name="Yang Y."/>
            <person name="Bicalho R."/>
        </authorList>
    </citation>
    <scope>NUCLEOTIDE SEQUENCE [LARGE SCALE GENOMIC DNA]</scope>
    <source>
        <strain evidence="1 3">A11</strain>
    </source>
</reference>
<proteinExistence type="predicted"/>
<protein>
    <submittedName>
        <fullName evidence="1">Uncharacterized protein</fullName>
    </submittedName>
</protein>
<dbReference type="Proteomes" id="UP000234505">
    <property type="component" value="Unassembled WGS sequence"/>
</dbReference>
<dbReference type="Proteomes" id="UP000254863">
    <property type="component" value="Unassembled WGS sequence"/>
</dbReference>
<dbReference type="EMBL" id="PIDS01001193">
    <property type="protein sequence ID" value="PLL28520.1"/>
    <property type="molecule type" value="Genomic_DNA"/>
</dbReference>
<evidence type="ECO:0000313" key="4">
    <source>
        <dbReference type="Proteomes" id="UP000254863"/>
    </source>
</evidence>
<evidence type="ECO:0000313" key="1">
    <source>
        <dbReference type="EMBL" id="PLL28520.1"/>
    </source>
</evidence>
<name>A0A2J4QBU3_9ENTR</name>
<evidence type="ECO:0000313" key="3">
    <source>
        <dbReference type="Proteomes" id="UP000234505"/>
    </source>
</evidence>
<dbReference type="AlphaFoldDB" id="A0A2J4QBU3"/>
<comment type="caution">
    <text evidence="1">The sequence shown here is derived from an EMBL/GenBank/DDBJ whole genome shotgun (WGS) entry which is preliminary data.</text>
</comment>
<accession>A0A2J4QBU3</accession>
<reference evidence="2 4" key="3">
    <citation type="submission" date="2018-06" db="EMBL/GenBank/DDBJ databases">
        <authorList>
            <consortium name="Pathogen Informatics"/>
            <person name="Doyle S."/>
        </authorList>
    </citation>
    <scope>NUCLEOTIDE SEQUENCE [LARGE SCALE GENOMIC DNA]</scope>
    <source>
        <strain evidence="2 4">NCTC11685</strain>
    </source>
</reference>
<sequence>MGRERTIQNGVANRLVKALVQERIGFFLQSDQHQVCDKRTQLDPSDNLNWYSIIGPNPV</sequence>